<dbReference type="RefSeq" id="WP_219551375.1">
    <property type="nucleotide sequence ID" value="NZ_JAHKRN010000073.1"/>
</dbReference>
<dbReference type="EMBL" id="JBHSNW010000043">
    <property type="protein sequence ID" value="MFC5821940.1"/>
    <property type="molecule type" value="Genomic_DNA"/>
</dbReference>
<evidence type="ECO:0008006" key="3">
    <source>
        <dbReference type="Google" id="ProtNLM"/>
    </source>
</evidence>
<sequence length="133" mass="15038">MTLEIGILGPWQIKVDGQPVRLAGRRRVAVLTRLSRATLARAYMHAGRLEEAADTYRVALTLLREGGYRIGYAVASWWSGQTLHTLGRPAMARRDWHGCFTALLESRLLTRSEVDELLEQAVPDMPRPIRNML</sequence>
<name>A0ABW1CAH5_9ACTN</name>
<comment type="caution">
    <text evidence="1">The sequence shown here is derived from an EMBL/GenBank/DDBJ whole genome shotgun (WGS) entry which is preliminary data.</text>
</comment>
<dbReference type="Proteomes" id="UP001596096">
    <property type="component" value="Unassembled WGS sequence"/>
</dbReference>
<proteinExistence type="predicted"/>
<keyword evidence="2" id="KW-1185">Reference proteome</keyword>
<organism evidence="1 2">
    <name type="scientific">Nonomuraea harbinensis</name>
    <dbReference type="NCBI Taxonomy" id="1286938"/>
    <lineage>
        <taxon>Bacteria</taxon>
        <taxon>Bacillati</taxon>
        <taxon>Actinomycetota</taxon>
        <taxon>Actinomycetes</taxon>
        <taxon>Streptosporangiales</taxon>
        <taxon>Streptosporangiaceae</taxon>
        <taxon>Nonomuraea</taxon>
    </lineage>
</organism>
<evidence type="ECO:0000313" key="2">
    <source>
        <dbReference type="Proteomes" id="UP001596096"/>
    </source>
</evidence>
<accession>A0ABW1CAH5</accession>
<reference evidence="2" key="1">
    <citation type="journal article" date="2019" name="Int. J. Syst. Evol. Microbiol.">
        <title>The Global Catalogue of Microorganisms (GCM) 10K type strain sequencing project: providing services to taxonomists for standard genome sequencing and annotation.</title>
        <authorList>
            <consortium name="The Broad Institute Genomics Platform"/>
            <consortium name="The Broad Institute Genome Sequencing Center for Infectious Disease"/>
            <person name="Wu L."/>
            <person name="Ma J."/>
        </authorList>
    </citation>
    <scope>NUCLEOTIDE SEQUENCE [LARGE SCALE GENOMIC DNA]</scope>
    <source>
        <strain evidence="2">CGMCC 4.7106</strain>
    </source>
</reference>
<evidence type="ECO:0000313" key="1">
    <source>
        <dbReference type="EMBL" id="MFC5821940.1"/>
    </source>
</evidence>
<protein>
    <recommendedName>
        <fullName evidence="3">Tetratricopeptide repeat protein</fullName>
    </recommendedName>
</protein>
<gene>
    <name evidence="1" type="ORF">ACFPUY_43240</name>
</gene>